<name>A0ABV7VL88_9PROT</name>
<dbReference type="EMBL" id="JBHRYJ010000008">
    <property type="protein sequence ID" value="MFC3678273.1"/>
    <property type="molecule type" value="Genomic_DNA"/>
</dbReference>
<protein>
    <submittedName>
        <fullName evidence="2">Spy/CpxP family protein refolding chaperone</fullName>
    </submittedName>
</protein>
<evidence type="ECO:0000313" key="2">
    <source>
        <dbReference type="EMBL" id="MFC3678273.1"/>
    </source>
</evidence>
<gene>
    <name evidence="2" type="ORF">ACFOOQ_22200</name>
</gene>
<evidence type="ECO:0000313" key="3">
    <source>
        <dbReference type="Proteomes" id="UP001595711"/>
    </source>
</evidence>
<proteinExistence type="predicted"/>
<accession>A0ABV7VL88</accession>
<feature type="chain" id="PRO_5046241302" evidence="1">
    <location>
        <begin position="31"/>
        <end position="181"/>
    </location>
</feature>
<dbReference type="Pfam" id="PF07813">
    <property type="entry name" value="LTXXQ"/>
    <property type="match status" value="1"/>
</dbReference>
<dbReference type="Proteomes" id="UP001595711">
    <property type="component" value="Unassembled WGS sequence"/>
</dbReference>
<reference evidence="3" key="1">
    <citation type="journal article" date="2019" name="Int. J. Syst. Evol. Microbiol.">
        <title>The Global Catalogue of Microorganisms (GCM) 10K type strain sequencing project: providing services to taxonomists for standard genome sequencing and annotation.</title>
        <authorList>
            <consortium name="The Broad Institute Genomics Platform"/>
            <consortium name="The Broad Institute Genome Sequencing Center for Infectious Disease"/>
            <person name="Wu L."/>
            <person name="Ma J."/>
        </authorList>
    </citation>
    <scope>NUCLEOTIDE SEQUENCE [LARGE SCALE GENOMIC DNA]</scope>
    <source>
        <strain evidence="3">KCTC 42182</strain>
    </source>
</reference>
<dbReference type="InterPro" id="IPR012899">
    <property type="entry name" value="LTXXQ"/>
</dbReference>
<dbReference type="RefSeq" id="WP_379729893.1">
    <property type="nucleotide sequence ID" value="NZ_JBHRYJ010000008.1"/>
</dbReference>
<feature type="signal peptide" evidence="1">
    <location>
        <begin position="1"/>
        <end position="30"/>
    </location>
</feature>
<sequence length="181" mass="19233">MSKFRPLLAAALVTATLGGAAITAAPAVFAQAAAPAAAPADQAMPKPMPHRQHADHAAPGQFIEGRIAFLRTELKVTPQQQPLFDKLADEMRGTAKTMAARHAAMKTADHKPASSLERLERRSAMMKTAAADSDRFLATYKPFYESLSDPQKKTADLLFARFGGMGGPGGMGGGHPGMRRH</sequence>
<keyword evidence="1" id="KW-0732">Signal</keyword>
<evidence type="ECO:0000256" key="1">
    <source>
        <dbReference type="SAM" id="SignalP"/>
    </source>
</evidence>
<comment type="caution">
    <text evidence="2">The sequence shown here is derived from an EMBL/GenBank/DDBJ whole genome shotgun (WGS) entry which is preliminary data.</text>
</comment>
<keyword evidence="3" id="KW-1185">Reference proteome</keyword>
<organism evidence="2 3">
    <name type="scientific">Ferrovibrio xuzhouensis</name>
    <dbReference type="NCBI Taxonomy" id="1576914"/>
    <lineage>
        <taxon>Bacteria</taxon>
        <taxon>Pseudomonadati</taxon>
        <taxon>Pseudomonadota</taxon>
        <taxon>Alphaproteobacteria</taxon>
        <taxon>Rhodospirillales</taxon>
        <taxon>Rhodospirillaceae</taxon>
        <taxon>Ferrovibrio</taxon>
    </lineage>
</organism>